<feature type="signal peptide" evidence="1">
    <location>
        <begin position="1"/>
        <end position="23"/>
    </location>
</feature>
<gene>
    <name evidence="2" type="ORF">YH66_04970</name>
</gene>
<dbReference type="NCBIfam" id="TIGR03407">
    <property type="entry name" value="urea_ABC_UrtA"/>
    <property type="match status" value="1"/>
</dbReference>
<dbReference type="CDD" id="cd06355">
    <property type="entry name" value="PBP1_FmdD-like"/>
    <property type="match status" value="1"/>
</dbReference>
<dbReference type="Gene3D" id="3.40.50.2300">
    <property type="match status" value="2"/>
</dbReference>
<dbReference type="Proteomes" id="UP000034037">
    <property type="component" value="Chromosome"/>
</dbReference>
<dbReference type="SUPFAM" id="SSF53822">
    <property type="entry name" value="Periplasmic binding protein-like I"/>
    <property type="match status" value="1"/>
</dbReference>
<keyword evidence="3" id="KW-1185">Reference proteome</keyword>
<sequence>MSRPIVKQAFTVTAVTAMAFALASCTRAVDATSADGTASNTAASCVDTSGDSIKIGFINSLSGTMAISETTVNQSLHMAADEINAAGGVLGKQLEISEEDGASEPATFAERSQRLIQQECVAAVFGGWTSASRKAMLPVFEGNNSLLFYPVQYEGMESSPNIFYTGATTNQQIIPALDYLRENGLNRLFLVGSDYVFPRTANSIIKDYAEANGMEIVGEDYAPLGSTDFTTIANRMRDSNADAVFNTLNGDSNVAFFRQYNSLGFNADTLPVMSVSIAEEEVGGIGTANIEGQLVAWDYYQTIDTPENETFVENFKDLYGQDKVTSDPMEAAYTSLYLWKEMVEKADSFDVAAIQAAADGTTFDAPEGTVVVDGDNHHISKTPRIGRIRPDGLIDTIWETDSPVDPDPYLSSYDWAKTTAATS</sequence>
<dbReference type="InterPro" id="IPR017777">
    <property type="entry name" value="ABC_urea-bd_UrtA"/>
</dbReference>
<dbReference type="PANTHER" id="PTHR47628">
    <property type="match status" value="1"/>
</dbReference>
<evidence type="ECO:0000313" key="3">
    <source>
        <dbReference type="Proteomes" id="UP000034037"/>
    </source>
</evidence>
<organism evidence="2 3">
    <name type="scientific">[Brevibacterium] flavum</name>
    <dbReference type="NCBI Taxonomy" id="92706"/>
    <lineage>
        <taxon>Bacteria</taxon>
        <taxon>Bacillati</taxon>
        <taxon>Actinomycetota</taxon>
        <taxon>Actinomycetes</taxon>
        <taxon>Mycobacteriales</taxon>
        <taxon>Corynebacteriaceae</taxon>
        <taxon>Corynebacterium</taxon>
    </lineage>
</organism>
<dbReference type="InterPro" id="IPR028082">
    <property type="entry name" value="Peripla_BP_I"/>
</dbReference>
<dbReference type="RefSeq" id="WP_003860043.1">
    <property type="nucleotide sequence ID" value="NZ_CP011309.1"/>
</dbReference>
<dbReference type="EMBL" id="CP011309">
    <property type="protein sequence ID" value="AKF26952.1"/>
    <property type="molecule type" value="Genomic_DNA"/>
</dbReference>
<dbReference type="GeneID" id="1018922"/>
<feature type="chain" id="PRO_5038335746" evidence="1">
    <location>
        <begin position="24"/>
        <end position="423"/>
    </location>
</feature>
<accession>A0A0F6Z589</accession>
<dbReference type="AlphaFoldDB" id="A0A0F6Z589"/>
<protein>
    <submittedName>
        <fullName evidence="2">ABC transporter substrate-binding protein</fullName>
    </submittedName>
</protein>
<dbReference type="HOGENOM" id="CLU_027128_1_1_11"/>
<dbReference type="PANTHER" id="PTHR47628:SF1">
    <property type="entry name" value="ALIPHATIC AMIDASE EXPRESSION-REGULATING PROTEIN"/>
    <property type="match status" value="1"/>
</dbReference>
<evidence type="ECO:0000256" key="1">
    <source>
        <dbReference type="SAM" id="SignalP"/>
    </source>
</evidence>
<proteinExistence type="predicted"/>
<reference evidence="2 3" key="1">
    <citation type="submission" date="2015-04" db="EMBL/GenBank/DDBJ databases">
        <title>Complete Genome Sequence of Brevibacterium flavum ATCC 15168.</title>
        <authorList>
            <person name="Ahn J."/>
            <person name="Park G."/>
            <person name="Jeon W."/>
            <person name="Jang Y."/>
            <person name="Jang M."/>
            <person name="Lee H."/>
            <person name="Lee H."/>
        </authorList>
    </citation>
    <scope>NUCLEOTIDE SEQUENCE [LARGE SCALE GENOMIC DNA]</scope>
    <source>
        <strain evidence="2 3">ATCC 15168</strain>
    </source>
</reference>
<keyword evidence="1" id="KW-0732">Signal</keyword>
<evidence type="ECO:0000313" key="2">
    <source>
        <dbReference type="EMBL" id="AKF26952.1"/>
    </source>
</evidence>
<name>A0A0F6Z589_9CORY</name>
<dbReference type="PROSITE" id="PS51257">
    <property type="entry name" value="PROKAR_LIPOPROTEIN"/>
    <property type="match status" value="1"/>
</dbReference>
<dbReference type="PATRIC" id="fig|92706.3.peg.1031"/>
<dbReference type="Pfam" id="PF13433">
    <property type="entry name" value="Peripla_BP_5"/>
    <property type="match status" value="1"/>
</dbReference>